<organism evidence="5 6">
    <name type="scientific">Marvinbryantia formatexigens DSM 14469</name>
    <dbReference type="NCBI Taxonomy" id="478749"/>
    <lineage>
        <taxon>Bacteria</taxon>
        <taxon>Bacillati</taxon>
        <taxon>Bacillota</taxon>
        <taxon>Clostridia</taxon>
        <taxon>Lachnospirales</taxon>
        <taxon>Lachnospiraceae</taxon>
        <taxon>Marvinbryantia</taxon>
    </lineage>
</organism>
<keyword evidence="3" id="KW-0804">Transcription</keyword>
<dbReference type="eggNOG" id="COG1846">
    <property type="taxonomic scope" value="Bacteria"/>
</dbReference>
<evidence type="ECO:0000313" key="5">
    <source>
        <dbReference type="EMBL" id="EET59838.1"/>
    </source>
</evidence>
<dbReference type="RefSeq" id="WP_006862996.1">
    <property type="nucleotide sequence ID" value="NZ_ACCL02000015.1"/>
</dbReference>
<dbReference type="InterPro" id="IPR023187">
    <property type="entry name" value="Tscrpt_reg_MarR-type_CS"/>
</dbReference>
<dbReference type="InterPro" id="IPR036388">
    <property type="entry name" value="WH-like_DNA-bd_sf"/>
</dbReference>
<dbReference type="PRINTS" id="PR00598">
    <property type="entry name" value="HTHMARR"/>
</dbReference>
<dbReference type="GO" id="GO:0003677">
    <property type="term" value="F:DNA binding"/>
    <property type="evidence" value="ECO:0007669"/>
    <property type="project" value="UniProtKB-KW"/>
</dbReference>
<comment type="caution">
    <text evidence="5">The sequence shown here is derived from an EMBL/GenBank/DDBJ whole genome shotgun (WGS) entry which is preliminary data.</text>
</comment>
<dbReference type="SMART" id="SM00347">
    <property type="entry name" value="HTH_MARR"/>
    <property type="match status" value="1"/>
</dbReference>
<dbReference type="Pfam" id="PF01047">
    <property type="entry name" value="MarR"/>
    <property type="match status" value="1"/>
</dbReference>
<keyword evidence="2" id="KW-0238">DNA-binding</keyword>
<dbReference type="EMBL" id="ACCL02000015">
    <property type="protein sequence ID" value="EET59838.1"/>
    <property type="molecule type" value="Genomic_DNA"/>
</dbReference>
<keyword evidence="6" id="KW-1185">Reference proteome</keyword>
<gene>
    <name evidence="5" type="ORF">BRYFOR_08212</name>
</gene>
<accession>C6LHU8</accession>
<evidence type="ECO:0000313" key="6">
    <source>
        <dbReference type="Proteomes" id="UP000005561"/>
    </source>
</evidence>
<evidence type="ECO:0000256" key="3">
    <source>
        <dbReference type="ARBA" id="ARBA00023163"/>
    </source>
</evidence>
<evidence type="ECO:0000256" key="2">
    <source>
        <dbReference type="ARBA" id="ARBA00023125"/>
    </source>
</evidence>
<dbReference type="PROSITE" id="PS50995">
    <property type="entry name" value="HTH_MARR_2"/>
    <property type="match status" value="1"/>
</dbReference>
<reference evidence="5" key="1">
    <citation type="submission" date="2009-07" db="EMBL/GenBank/DDBJ databases">
        <authorList>
            <person name="Weinstock G."/>
            <person name="Sodergren E."/>
            <person name="Clifton S."/>
            <person name="Fulton L."/>
            <person name="Fulton B."/>
            <person name="Courtney L."/>
            <person name="Fronick C."/>
            <person name="Harrison M."/>
            <person name="Strong C."/>
            <person name="Farmer C."/>
            <person name="Delahaunty K."/>
            <person name="Markovic C."/>
            <person name="Hall O."/>
            <person name="Minx P."/>
            <person name="Tomlinson C."/>
            <person name="Mitreva M."/>
            <person name="Nelson J."/>
            <person name="Hou S."/>
            <person name="Wollam A."/>
            <person name="Pepin K.H."/>
            <person name="Johnson M."/>
            <person name="Bhonagiri V."/>
            <person name="Nash W.E."/>
            <person name="Warren W."/>
            <person name="Chinwalla A."/>
            <person name="Mardis E.R."/>
            <person name="Wilson R.K."/>
        </authorList>
    </citation>
    <scope>NUCLEOTIDE SEQUENCE [LARGE SCALE GENOMIC DNA]</scope>
    <source>
        <strain evidence="5">DSM 14469</strain>
    </source>
</reference>
<dbReference type="OrthoDB" id="2297442at2"/>
<protein>
    <submittedName>
        <fullName evidence="5">Transcriptional regulator, MarR family</fullName>
    </submittedName>
</protein>
<dbReference type="SUPFAM" id="SSF46785">
    <property type="entry name" value="Winged helix' DNA-binding domain"/>
    <property type="match status" value="1"/>
</dbReference>
<dbReference type="InterPro" id="IPR036390">
    <property type="entry name" value="WH_DNA-bd_sf"/>
</dbReference>
<dbReference type="GO" id="GO:0003700">
    <property type="term" value="F:DNA-binding transcription factor activity"/>
    <property type="evidence" value="ECO:0007669"/>
    <property type="project" value="InterPro"/>
</dbReference>
<feature type="domain" description="HTH marR-type" evidence="4">
    <location>
        <begin position="3"/>
        <end position="137"/>
    </location>
</feature>
<dbReference type="InterPro" id="IPR000835">
    <property type="entry name" value="HTH_MarR-typ"/>
</dbReference>
<dbReference type="PANTHER" id="PTHR33164">
    <property type="entry name" value="TRANSCRIPTIONAL REGULATOR, MARR FAMILY"/>
    <property type="match status" value="1"/>
</dbReference>
<dbReference type="AlphaFoldDB" id="C6LHU8"/>
<dbReference type="PANTHER" id="PTHR33164:SF57">
    <property type="entry name" value="MARR-FAMILY TRANSCRIPTIONAL REGULATOR"/>
    <property type="match status" value="1"/>
</dbReference>
<evidence type="ECO:0000259" key="4">
    <source>
        <dbReference type="PROSITE" id="PS50995"/>
    </source>
</evidence>
<dbReference type="Gene3D" id="1.10.10.10">
    <property type="entry name" value="Winged helix-like DNA-binding domain superfamily/Winged helix DNA-binding domain"/>
    <property type="match status" value="1"/>
</dbReference>
<sequence>MEDSVCGMLIKQINSELEKNANNMLRKDDLTVSQIGALMELDESIEKQMELKELEEVLHIAKPTVVGIVKRLEDKGFVISTRSIQDKRIRIIQLTPLGEECCRRAKERMEQAEMALTSSLTETERRILITLLQKVRNSF</sequence>
<proteinExistence type="predicted"/>
<dbReference type="PROSITE" id="PS01117">
    <property type="entry name" value="HTH_MARR_1"/>
    <property type="match status" value="1"/>
</dbReference>
<dbReference type="InterPro" id="IPR039422">
    <property type="entry name" value="MarR/SlyA-like"/>
</dbReference>
<dbReference type="Proteomes" id="UP000005561">
    <property type="component" value="Unassembled WGS sequence"/>
</dbReference>
<evidence type="ECO:0000256" key="1">
    <source>
        <dbReference type="ARBA" id="ARBA00023015"/>
    </source>
</evidence>
<keyword evidence="1" id="KW-0805">Transcription regulation</keyword>
<dbReference type="STRING" id="168384.SAMN05660368_03830"/>
<name>C6LHU8_9FIRM</name>
<dbReference type="GO" id="GO:0006950">
    <property type="term" value="P:response to stress"/>
    <property type="evidence" value="ECO:0007669"/>
    <property type="project" value="TreeGrafter"/>
</dbReference>